<keyword evidence="3" id="KW-1185">Reference proteome</keyword>
<proteinExistence type="predicted"/>
<dbReference type="AlphaFoldDB" id="A0A161QSJ5"/>
<name>A0A161QSJ5_9BRAD</name>
<evidence type="ECO:0000256" key="1">
    <source>
        <dbReference type="SAM" id="Phobius"/>
    </source>
</evidence>
<organism evidence="2 3">
    <name type="scientific">Tardiphaga robiniae</name>
    <dbReference type="NCBI Taxonomy" id="943830"/>
    <lineage>
        <taxon>Bacteria</taxon>
        <taxon>Pseudomonadati</taxon>
        <taxon>Pseudomonadota</taxon>
        <taxon>Alphaproteobacteria</taxon>
        <taxon>Hyphomicrobiales</taxon>
        <taxon>Nitrobacteraceae</taxon>
        <taxon>Tardiphaga</taxon>
    </lineage>
</organism>
<evidence type="ECO:0000313" key="3">
    <source>
        <dbReference type="Proteomes" id="UP000076574"/>
    </source>
</evidence>
<dbReference type="EMBL" id="LVYV01000004">
    <property type="protein sequence ID" value="KZD24414.1"/>
    <property type="molecule type" value="Genomic_DNA"/>
</dbReference>
<keyword evidence="1" id="KW-0472">Membrane</keyword>
<gene>
    <name evidence="2" type="ORF">A4A58_22570</name>
</gene>
<comment type="caution">
    <text evidence="2">The sequence shown here is derived from an EMBL/GenBank/DDBJ whole genome shotgun (WGS) entry which is preliminary data.</text>
</comment>
<keyword evidence="1" id="KW-0812">Transmembrane</keyword>
<dbReference type="STRING" id="943830.A4A58_22570"/>
<evidence type="ECO:0000313" key="2">
    <source>
        <dbReference type="EMBL" id="KZD24414.1"/>
    </source>
</evidence>
<dbReference type="Proteomes" id="UP000076574">
    <property type="component" value="Unassembled WGS sequence"/>
</dbReference>
<feature type="transmembrane region" description="Helical" evidence="1">
    <location>
        <begin position="45"/>
        <end position="63"/>
    </location>
</feature>
<feature type="transmembrane region" description="Helical" evidence="1">
    <location>
        <begin position="12"/>
        <end position="33"/>
    </location>
</feature>
<accession>A0A161QSJ5</accession>
<protein>
    <submittedName>
        <fullName evidence="2">Acriflavin resistance protein</fullName>
    </submittedName>
</protein>
<dbReference type="OrthoDB" id="8264735at2"/>
<reference evidence="2 3" key="1">
    <citation type="submission" date="2016-03" db="EMBL/GenBank/DDBJ databases">
        <title>Microsymbionts genomes from the relict species Vavilovia formosa (Stev.) Fed.</title>
        <authorList>
            <person name="Kopat V."/>
            <person name="Chirak E."/>
            <person name="Kimeklis A."/>
            <person name="Andronov E."/>
        </authorList>
    </citation>
    <scope>NUCLEOTIDE SEQUENCE [LARGE SCALE GENOMIC DNA]</scope>
    <source>
        <strain evidence="2 3">Vaf07</strain>
    </source>
</reference>
<sequence length="204" mass="21769">MLTPGDPDSWAGLMMSTLAGAAAALAVAILLNLYFSARYRSVHDVVRHGVATLAVLGLLAFAVTDMRHTALGYLGINPTRPAVEFEIRLPDAVAAKINAEATQIELHTDRNQALAAISEGPTFTNKGESVLKGTVALKFRTAQRVMIVNVPGEAPLIFKLRLAASPSHSAEFSPWHLVDQVSAPASAGKTPRANDGYAIRYRVI</sequence>
<keyword evidence="1" id="KW-1133">Transmembrane helix</keyword>